<name>J9DK07_EDHAE</name>
<dbReference type="EMBL" id="AFBI03000050">
    <property type="protein sequence ID" value="EJW02950.1"/>
    <property type="molecule type" value="Genomic_DNA"/>
</dbReference>
<evidence type="ECO:0000256" key="1">
    <source>
        <dbReference type="SAM" id="Phobius"/>
    </source>
</evidence>
<dbReference type="SUPFAM" id="SSF49899">
    <property type="entry name" value="Concanavalin A-like lectins/glucanases"/>
    <property type="match status" value="1"/>
</dbReference>
<dbReference type="HOGENOM" id="CLU_056396_0_0_1"/>
<evidence type="ECO:0000313" key="3">
    <source>
        <dbReference type="Proteomes" id="UP000003163"/>
    </source>
</evidence>
<proteinExistence type="predicted"/>
<keyword evidence="1" id="KW-1133">Transmembrane helix</keyword>
<dbReference type="OrthoDB" id="2187573at2759"/>
<evidence type="ECO:0000313" key="2">
    <source>
        <dbReference type="EMBL" id="EJW02950.1"/>
    </source>
</evidence>
<dbReference type="VEuPathDB" id="MicrosporidiaDB:EDEG_02662"/>
<organism evidence="2 3">
    <name type="scientific">Edhazardia aedis (strain USNM 41457)</name>
    <name type="common">Microsporidian parasite</name>
    <dbReference type="NCBI Taxonomy" id="1003232"/>
    <lineage>
        <taxon>Eukaryota</taxon>
        <taxon>Fungi</taxon>
        <taxon>Fungi incertae sedis</taxon>
        <taxon>Microsporidia</taxon>
        <taxon>Edhazardia</taxon>
    </lineage>
</organism>
<dbReference type="Gene3D" id="2.60.120.200">
    <property type="match status" value="1"/>
</dbReference>
<evidence type="ECO:0008006" key="4">
    <source>
        <dbReference type="Google" id="ProtNLM"/>
    </source>
</evidence>
<keyword evidence="1" id="KW-0472">Membrane</keyword>
<keyword evidence="3" id="KW-1185">Reference proteome</keyword>
<protein>
    <recommendedName>
        <fullName evidence="4">L-type lectin-like domain-containing protein</fullName>
    </recommendedName>
</protein>
<dbReference type="InterPro" id="IPR013320">
    <property type="entry name" value="ConA-like_dom_sf"/>
</dbReference>
<feature type="transmembrane region" description="Helical" evidence="1">
    <location>
        <begin position="364"/>
        <end position="381"/>
    </location>
</feature>
<sequence>MIVLSYYFLHSLTSKVVEEPTNIGFGKDLELKTSTFKNAIKKADGIELRGSADGGSLITFSEKNTSDDWSFEFTINNPHLHFPENAGVYIWYTDDVPDAGDFNGVHNKFKGMMAGIEFLGKFIELSLASNDGELNAKDFEDTIVMKDSIDPKRFENIEEFRIKLISTNVNFKIEIYDGDKLVYDNLRYLNVSILGDLRKGKHFSITTTYEKVPLSKHITLSHARAYKRTELEGYDPLKIESEKPQKTVRMYDEVFHYNKNIQHLISNLENFAFFMRNVIGEPMGRNLLKGLSEMQKSLLDYHDELEKVVGEIENDVEPPMGIMDVQRKIDNAKIHIDSMISNIYRLDQALKIIEIKSKQTTHSALYMLVIGFLVVLLLFILKKMVIKLTKPLKEKE</sequence>
<reference evidence="3" key="2">
    <citation type="submission" date="2015-07" db="EMBL/GenBank/DDBJ databases">
        <title>Contrasting host-pathogen interactions and genome evolution in two generalist and specialist microsporidian pathogens of mosquitoes.</title>
        <authorList>
            <consortium name="The Broad Institute Genomics Platform"/>
            <consortium name="The Broad Institute Genome Sequencing Center for Infectious Disease"/>
            <person name="Cuomo C.A."/>
            <person name="Sanscrainte N.D."/>
            <person name="Goldberg J.M."/>
            <person name="Heiman D."/>
            <person name="Young S."/>
            <person name="Zeng Q."/>
            <person name="Becnel J.J."/>
            <person name="Birren B.W."/>
        </authorList>
    </citation>
    <scope>NUCLEOTIDE SEQUENCE [LARGE SCALE GENOMIC DNA]</scope>
    <source>
        <strain evidence="3">USNM 41457</strain>
    </source>
</reference>
<dbReference type="InParanoid" id="J9DK07"/>
<reference evidence="2 3" key="1">
    <citation type="submission" date="2011-08" db="EMBL/GenBank/DDBJ databases">
        <authorList>
            <person name="Liu Z.J."/>
            <person name="Shi F.L."/>
            <person name="Lu J.Q."/>
            <person name="Li M."/>
            <person name="Wang Z.L."/>
        </authorList>
    </citation>
    <scope>NUCLEOTIDE SEQUENCE [LARGE SCALE GENOMIC DNA]</scope>
    <source>
        <strain evidence="2 3">USNM 41457</strain>
    </source>
</reference>
<gene>
    <name evidence="2" type="ORF">EDEG_02662</name>
</gene>
<keyword evidence="1" id="KW-0812">Transmembrane</keyword>
<dbReference type="AlphaFoldDB" id="J9DK07"/>
<dbReference type="Proteomes" id="UP000003163">
    <property type="component" value="Unassembled WGS sequence"/>
</dbReference>
<comment type="caution">
    <text evidence="2">The sequence shown here is derived from an EMBL/GenBank/DDBJ whole genome shotgun (WGS) entry which is preliminary data.</text>
</comment>
<accession>J9DK07</accession>